<evidence type="ECO:0000256" key="2">
    <source>
        <dbReference type="ARBA" id="ARBA00011016"/>
    </source>
</evidence>
<feature type="region of interest" description="Disordered" evidence="7">
    <location>
        <begin position="65"/>
        <end position="84"/>
    </location>
</feature>
<gene>
    <name evidence="9" type="ORF">XNOV1_A040020</name>
</gene>
<dbReference type="EMBL" id="OY660871">
    <property type="protein sequence ID" value="CAJ1062255.1"/>
    <property type="molecule type" value="Genomic_DNA"/>
</dbReference>
<dbReference type="InterPro" id="IPR010335">
    <property type="entry name" value="Mesothelin"/>
</dbReference>
<evidence type="ECO:0000256" key="8">
    <source>
        <dbReference type="SAM" id="SignalP"/>
    </source>
</evidence>
<dbReference type="GO" id="GO:0016020">
    <property type="term" value="C:membrane"/>
    <property type="evidence" value="ECO:0007669"/>
    <property type="project" value="UniProtKB-SubCell"/>
</dbReference>
<accession>A0AAV1FMD4</accession>
<keyword evidence="5" id="KW-0472">Membrane</keyword>
<proteinExistence type="inferred from homology"/>
<comment type="similarity">
    <text evidence="2">Belongs to the mesothelin family.</text>
</comment>
<dbReference type="PANTHER" id="PTHR23412">
    <property type="entry name" value="STEREOCILIN RELATED"/>
    <property type="match status" value="1"/>
</dbReference>
<reference evidence="9" key="1">
    <citation type="submission" date="2023-08" db="EMBL/GenBank/DDBJ databases">
        <authorList>
            <person name="Alioto T."/>
            <person name="Alioto T."/>
            <person name="Gomez Garrido J."/>
        </authorList>
    </citation>
    <scope>NUCLEOTIDE SEQUENCE</scope>
</reference>
<keyword evidence="3 8" id="KW-0732">Signal</keyword>
<evidence type="ECO:0000256" key="7">
    <source>
        <dbReference type="SAM" id="MobiDB-lite"/>
    </source>
</evidence>
<organism evidence="9 10">
    <name type="scientific">Xyrichtys novacula</name>
    <name type="common">Pearly razorfish</name>
    <name type="synonym">Hemipteronotus novacula</name>
    <dbReference type="NCBI Taxonomy" id="13765"/>
    <lineage>
        <taxon>Eukaryota</taxon>
        <taxon>Metazoa</taxon>
        <taxon>Chordata</taxon>
        <taxon>Craniata</taxon>
        <taxon>Vertebrata</taxon>
        <taxon>Euteleostomi</taxon>
        <taxon>Actinopterygii</taxon>
        <taxon>Neopterygii</taxon>
        <taxon>Teleostei</taxon>
        <taxon>Neoteleostei</taxon>
        <taxon>Acanthomorphata</taxon>
        <taxon>Eupercaria</taxon>
        <taxon>Labriformes</taxon>
        <taxon>Labridae</taxon>
        <taxon>Xyrichtys</taxon>
    </lineage>
</organism>
<evidence type="ECO:0000313" key="9">
    <source>
        <dbReference type="EMBL" id="CAJ1062255.1"/>
    </source>
</evidence>
<dbReference type="GO" id="GO:0009986">
    <property type="term" value="C:cell surface"/>
    <property type="evidence" value="ECO:0007669"/>
    <property type="project" value="TreeGrafter"/>
</dbReference>
<keyword evidence="10" id="KW-1185">Reference proteome</keyword>
<dbReference type="GO" id="GO:0007160">
    <property type="term" value="P:cell-matrix adhesion"/>
    <property type="evidence" value="ECO:0007669"/>
    <property type="project" value="TreeGrafter"/>
</dbReference>
<feature type="chain" id="PRO_5043348186" evidence="8">
    <location>
        <begin position="21"/>
        <end position="1155"/>
    </location>
</feature>
<evidence type="ECO:0000256" key="4">
    <source>
        <dbReference type="ARBA" id="ARBA00022889"/>
    </source>
</evidence>
<name>A0AAV1FMD4_XYRNO</name>
<keyword evidence="6" id="KW-0325">Glycoprotein</keyword>
<feature type="signal peptide" evidence="8">
    <location>
        <begin position="1"/>
        <end position="20"/>
    </location>
</feature>
<comment type="subcellular location">
    <subcellularLocation>
        <location evidence="1">Membrane</location>
    </subcellularLocation>
</comment>
<dbReference type="Pfam" id="PF06060">
    <property type="entry name" value="Mesothelin"/>
    <property type="match status" value="1"/>
</dbReference>
<evidence type="ECO:0000256" key="1">
    <source>
        <dbReference type="ARBA" id="ARBA00004370"/>
    </source>
</evidence>
<evidence type="ECO:0000256" key="5">
    <source>
        <dbReference type="ARBA" id="ARBA00023136"/>
    </source>
</evidence>
<dbReference type="Proteomes" id="UP001178508">
    <property type="component" value="Chromosome 8"/>
</dbReference>
<dbReference type="InterPro" id="IPR026664">
    <property type="entry name" value="Stereocilin-rel"/>
</dbReference>
<protein>
    <submittedName>
        <fullName evidence="9">Otoancorin</fullName>
    </submittedName>
</protein>
<keyword evidence="4" id="KW-0130">Cell adhesion</keyword>
<evidence type="ECO:0000256" key="6">
    <source>
        <dbReference type="ARBA" id="ARBA00023180"/>
    </source>
</evidence>
<sequence length="1155" mass="129597">MAPKGRTFFLIFFVACAALAVEHDRTQGKKQDFKYMTKTLMKKCQDKGYPRPQMGLLKTVFARSDVPGKDEDKDEDKDQPDTPLTSFMNILDSVVPGGGSLSRAHPGDVDKMKEEMMNFSNLPSMIKKMRNSSEASACYMKAFVASLCWKALTKKGSNNTDSDDYDTLLSGTKPVVLDMPSTGVNFPEKLAKKDVKKWAKMLREMYVDMREEKRAKVLGWEKEQITQNYFGCTTMPKSDSKSGEMQRCKSSVKWLNSDALMTLGPFLSYLKAADLDSSPKEVLQEFFKSGKLKEALGPVRRMVPRFAKRLLQRLQECCRKEEFAPHMEKLGMLVCYYNPPQNLTRNLSKKLLSLLERCDDDSYPRIKKLKKYLANSMISNVNISQELQELGKSITSLPATTLSKIPSADLLKAIRKYRPDYKWTRGQKRALLRKIVGSKKCKDISREELVGLGSVASCLPNCILKHVRASELLNDIEGLRNISKRMNKGRMKALLQGLYKNTGPSELVKKLPENLLRCMSLKSLQEANITSWDQVGGKNWTREQATLLMQKISKTIKFKFSNRMRKISTVLQGVTCKMIEKTSDNDVPDMVRSITSASRLLSKMQVRCAARRLFARRLKGRPDFFQTITEEEMRDIPMNFLPYMQPEEVMKLPDSVCSVLLDKMEEADPSSSSAGLPSRLALTQRALRFLTKGSSTSSLAIEDVERLGPFLCYLPPPQLQLMDSGVRNYSLETMASCKHIPEKHKADLIQLIKKNYGPGSTWSAETTEALFPLLASYDDCPVDLPFDKPWMKDLLYYLNECQSCKSKTLRKKLFDTIVDNKLDAARRKRTVSGRNDGSTTGVKVPTTELIEELKSNNVFWEAAQLKLMSRETFTETVDTLGDVPDFRADQLSVLSQKAIEAFGPLSQMTEDEVVQLGCITRGFSNKDLQALPFSLDTLEDIADCDWDDIQMEAVWRAVAKYNNQTAQQLGEAEIVSLNRFICGFSSSEIKQISVDAFKEAVDSINDIQCSFTGFQKLKTLVMAAFGPPRSWTETIVSGLGNLIVGLNATDLSELDPPVLSFLKISSIPSITPKNLKGLSVIQLKAFGPDNAAMVTKEQLAALNNDQLSALENAKNGIDMRNTAQPPESGGPSLTMEGIMSFMKPVLFLLMGILLL</sequence>
<evidence type="ECO:0000256" key="3">
    <source>
        <dbReference type="ARBA" id="ARBA00022729"/>
    </source>
</evidence>
<dbReference type="AlphaFoldDB" id="A0AAV1FMD4"/>
<dbReference type="PANTHER" id="PTHR23412:SF21">
    <property type="entry name" value="OTOANCORIN ISOFORM X1"/>
    <property type="match status" value="1"/>
</dbReference>
<evidence type="ECO:0000313" key="10">
    <source>
        <dbReference type="Proteomes" id="UP001178508"/>
    </source>
</evidence>